<protein>
    <recommendedName>
        <fullName evidence="4">Transferase</fullName>
    </recommendedName>
</protein>
<dbReference type="PANTHER" id="PTHR31642:SF310">
    <property type="entry name" value="FATTY ALCOHOL:CAFFEOYL-COA ACYLTRANSFERASE"/>
    <property type="match status" value="1"/>
</dbReference>
<sequence>MNLLSFLLFLYPLYELASFPYLYLIAFMERLLEASQASAAPTKNDFSKSEVNSTSPCKQESVPRLTTLERIGLNAWLRYIYVFDLGEDYDIEEVSKIIRTGYSVLQQKVSLSDCEAVPDPEWKQNGVFKFQRLKKGDFEPVVVKDLRESPDFPWSYKHLKEKSFPVSAFDANILCRQGVLPAPGSRLPTSLVQANFIRGGLVLNWCALHLAGDGASFHLWMKIWADGCRRAQNEISQPLDLHPSIWNDRETLMNPSGRNKGRLEDHPEYTLLDSVPPGVLPAKATDPIERSQVFYFSPESLRALKEEASPRNSTQGSDQEWISTNDAVSALLWRSVQSIRNPLETLKGDPVSVMSISMDGRGRMEPKIHPETLGCFLLWSAPSVSIRKMHEVLNLADLASIVRKQISKADNQYTDDVMTLIDNLDDTRRLIPTTAIDIAGVHCTQTTWAPYPLYSLNWGSKLGHNMTSVRMPRDGLPPGIQIILPMLPDGGMEVLIGSDTSMLDKLLNEPHLKRFAVARSL</sequence>
<gene>
    <name evidence="2" type="ORF">PSALAMII_LOCUS7976</name>
</gene>
<dbReference type="PANTHER" id="PTHR31642">
    <property type="entry name" value="TRICHOTHECENE 3-O-ACETYLTRANSFERASE"/>
    <property type="match status" value="1"/>
</dbReference>
<dbReference type="EMBL" id="CAJVPG010000410">
    <property type="protein sequence ID" value="CAG8402950.1"/>
    <property type="molecule type" value="Genomic_DNA"/>
</dbReference>
<evidence type="ECO:0000313" key="2">
    <source>
        <dbReference type="EMBL" id="CAG8402950.1"/>
    </source>
</evidence>
<keyword evidence="3" id="KW-1185">Reference proteome</keyword>
<evidence type="ECO:0008006" key="4">
    <source>
        <dbReference type="Google" id="ProtNLM"/>
    </source>
</evidence>
<dbReference type="Gene3D" id="3.30.559.10">
    <property type="entry name" value="Chloramphenicol acetyltransferase-like domain"/>
    <property type="match status" value="2"/>
</dbReference>
<dbReference type="Proteomes" id="UP001152649">
    <property type="component" value="Unassembled WGS sequence"/>
</dbReference>
<dbReference type="OrthoDB" id="1862401at2759"/>
<accession>A0A9W4JJB9</accession>
<evidence type="ECO:0000256" key="1">
    <source>
        <dbReference type="ARBA" id="ARBA00022679"/>
    </source>
</evidence>
<reference evidence="2" key="1">
    <citation type="submission" date="2021-07" db="EMBL/GenBank/DDBJ databases">
        <authorList>
            <person name="Branca A.L. A."/>
        </authorList>
    </citation>
    <scope>NUCLEOTIDE SEQUENCE</scope>
</reference>
<dbReference type="Pfam" id="PF02458">
    <property type="entry name" value="Transferase"/>
    <property type="match status" value="1"/>
</dbReference>
<evidence type="ECO:0000313" key="3">
    <source>
        <dbReference type="Proteomes" id="UP001152649"/>
    </source>
</evidence>
<dbReference type="AlphaFoldDB" id="A0A9W4JJB9"/>
<dbReference type="GO" id="GO:0044550">
    <property type="term" value="P:secondary metabolite biosynthetic process"/>
    <property type="evidence" value="ECO:0007669"/>
    <property type="project" value="TreeGrafter"/>
</dbReference>
<dbReference type="InterPro" id="IPR050317">
    <property type="entry name" value="Plant_Fungal_Acyltransferase"/>
</dbReference>
<proteinExistence type="predicted"/>
<organism evidence="2 3">
    <name type="scientific">Penicillium salamii</name>
    <dbReference type="NCBI Taxonomy" id="1612424"/>
    <lineage>
        <taxon>Eukaryota</taxon>
        <taxon>Fungi</taxon>
        <taxon>Dikarya</taxon>
        <taxon>Ascomycota</taxon>
        <taxon>Pezizomycotina</taxon>
        <taxon>Eurotiomycetes</taxon>
        <taxon>Eurotiomycetidae</taxon>
        <taxon>Eurotiales</taxon>
        <taxon>Aspergillaceae</taxon>
        <taxon>Penicillium</taxon>
    </lineage>
</organism>
<keyword evidence="1" id="KW-0808">Transferase</keyword>
<name>A0A9W4JJB9_9EURO</name>
<dbReference type="InterPro" id="IPR023213">
    <property type="entry name" value="CAT-like_dom_sf"/>
</dbReference>
<dbReference type="GO" id="GO:0016747">
    <property type="term" value="F:acyltransferase activity, transferring groups other than amino-acyl groups"/>
    <property type="evidence" value="ECO:0007669"/>
    <property type="project" value="TreeGrafter"/>
</dbReference>
<comment type="caution">
    <text evidence="2">The sequence shown here is derived from an EMBL/GenBank/DDBJ whole genome shotgun (WGS) entry which is preliminary data.</text>
</comment>